<comment type="caution">
    <text evidence="5">The sequence shown here is derived from an EMBL/GenBank/DDBJ whole genome shotgun (WGS) entry which is preliminary data.</text>
</comment>
<dbReference type="AlphaFoldDB" id="A0A1G1ZUH4"/>
<evidence type="ECO:0000313" key="6">
    <source>
        <dbReference type="Proteomes" id="UP000177690"/>
    </source>
</evidence>
<evidence type="ECO:0000259" key="4">
    <source>
        <dbReference type="PROSITE" id="PS51770"/>
    </source>
</evidence>
<protein>
    <submittedName>
        <fullName evidence="5">Acyl-CoA thioesterase</fullName>
    </submittedName>
</protein>
<sequence>MKNLRSKKVSESATNDHTHLLFPNDLNAIGTAFGGRVVEIADRLASTVARRHSGRTCVTLLIDSVRFLGPAAQGEILVFKAAVNRVWNTSMEVGVKVLAENSKIGKQRHVASAYFTFVAINSKNSPVKIRSVVSETEEEKRRYREADERREERLRHCIVKGCRNKKGAKSGD</sequence>
<dbReference type="InterPro" id="IPR040170">
    <property type="entry name" value="Cytosol_ACT"/>
</dbReference>
<comment type="similarity">
    <text evidence="1">Belongs to the acyl coenzyme A hydrolase family.</text>
</comment>
<dbReference type="GO" id="GO:0005829">
    <property type="term" value="C:cytosol"/>
    <property type="evidence" value="ECO:0007669"/>
    <property type="project" value="TreeGrafter"/>
</dbReference>
<dbReference type="STRING" id="1798409.A3I24_02415"/>
<accession>A0A1G1ZUH4</accession>
<reference evidence="5 6" key="1">
    <citation type="journal article" date="2016" name="Nat. Commun.">
        <title>Thousands of microbial genomes shed light on interconnected biogeochemical processes in an aquifer system.</title>
        <authorList>
            <person name="Anantharaman K."/>
            <person name="Brown C.T."/>
            <person name="Hug L.A."/>
            <person name="Sharon I."/>
            <person name="Castelle C.J."/>
            <person name="Probst A.J."/>
            <person name="Thomas B.C."/>
            <person name="Singh A."/>
            <person name="Wilkins M.J."/>
            <person name="Karaoz U."/>
            <person name="Brodie E.L."/>
            <person name="Williams K.H."/>
            <person name="Hubbard S.S."/>
            <person name="Banfield J.F."/>
        </authorList>
    </citation>
    <scope>NUCLEOTIDE SEQUENCE [LARGE SCALE GENOMIC DNA]</scope>
</reference>
<dbReference type="GO" id="GO:0006637">
    <property type="term" value="P:acyl-CoA metabolic process"/>
    <property type="evidence" value="ECO:0007669"/>
    <property type="project" value="TreeGrafter"/>
</dbReference>
<dbReference type="PANTHER" id="PTHR11049:SF16">
    <property type="entry name" value="PROTEIN VDLD"/>
    <property type="match status" value="1"/>
</dbReference>
<evidence type="ECO:0000256" key="3">
    <source>
        <dbReference type="PROSITE-ProRule" id="PRU01106"/>
    </source>
</evidence>
<dbReference type="PANTHER" id="PTHR11049">
    <property type="entry name" value="ACYL COENZYME A THIOESTER HYDROLASE"/>
    <property type="match status" value="1"/>
</dbReference>
<evidence type="ECO:0000256" key="1">
    <source>
        <dbReference type="ARBA" id="ARBA00010458"/>
    </source>
</evidence>
<dbReference type="Pfam" id="PF03061">
    <property type="entry name" value="4HBT"/>
    <property type="match status" value="1"/>
</dbReference>
<dbReference type="Proteomes" id="UP000177690">
    <property type="component" value="Unassembled WGS sequence"/>
</dbReference>
<evidence type="ECO:0000313" key="5">
    <source>
        <dbReference type="EMBL" id="OGY68105.1"/>
    </source>
</evidence>
<organism evidence="5 6">
    <name type="scientific">Candidatus Harrisonbacteria bacterium RIFCSPLOWO2_02_FULL_41_13b</name>
    <dbReference type="NCBI Taxonomy" id="1798409"/>
    <lineage>
        <taxon>Bacteria</taxon>
        <taxon>Candidatus Harrisoniibacteriota</taxon>
    </lineage>
</organism>
<dbReference type="InterPro" id="IPR029069">
    <property type="entry name" value="HotDog_dom_sf"/>
</dbReference>
<dbReference type="Gene3D" id="3.10.129.10">
    <property type="entry name" value="Hotdog Thioesterase"/>
    <property type="match status" value="1"/>
</dbReference>
<proteinExistence type="inferred from homology"/>
<dbReference type="SUPFAM" id="SSF54637">
    <property type="entry name" value="Thioesterase/thiol ester dehydrase-isomerase"/>
    <property type="match status" value="1"/>
</dbReference>
<evidence type="ECO:0000256" key="2">
    <source>
        <dbReference type="ARBA" id="ARBA00022801"/>
    </source>
</evidence>
<feature type="domain" description="HotDog ACOT-type" evidence="4">
    <location>
        <begin position="11"/>
        <end position="123"/>
    </location>
</feature>
<dbReference type="CDD" id="cd03442">
    <property type="entry name" value="BFIT_BACH"/>
    <property type="match status" value="1"/>
</dbReference>
<dbReference type="PROSITE" id="PS51770">
    <property type="entry name" value="HOTDOG_ACOT"/>
    <property type="match status" value="1"/>
</dbReference>
<gene>
    <name evidence="5" type="ORF">A3I24_02415</name>
</gene>
<dbReference type="GO" id="GO:0052816">
    <property type="term" value="F:long-chain fatty acyl-CoA hydrolase activity"/>
    <property type="evidence" value="ECO:0007669"/>
    <property type="project" value="TreeGrafter"/>
</dbReference>
<keyword evidence="2 3" id="KW-0378">Hydrolase</keyword>
<dbReference type="InterPro" id="IPR006683">
    <property type="entry name" value="Thioestr_dom"/>
</dbReference>
<dbReference type="InterPro" id="IPR033120">
    <property type="entry name" value="HOTDOG_ACOT"/>
</dbReference>
<dbReference type="EMBL" id="MHJL01000007">
    <property type="protein sequence ID" value="OGY68105.1"/>
    <property type="molecule type" value="Genomic_DNA"/>
</dbReference>
<name>A0A1G1ZUH4_9BACT</name>